<feature type="transmembrane region" description="Helical" evidence="6">
    <location>
        <begin position="62"/>
        <end position="88"/>
    </location>
</feature>
<evidence type="ECO:0000313" key="8">
    <source>
        <dbReference type="Proteomes" id="UP001295444"/>
    </source>
</evidence>
<keyword evidence="8" id="KW-1185">Reference proteome</keyword>
<evidence type="ECO:0000256" key="1">
    <source>
        <dbReference type="ARBA" id="ARBA00004141"/>
    </source>
</evidence>
<evidence type="ECO:0000256" key="6">
    <source>
        <dbReference type="SAM" id="Phobius"/>
    </source>
</evidence>
<evidence type="ECO:0000256" key="5">
    <source>
        <dbReference type="ARBA" id="ARBA00023180"/>
    </source>
</evidence>
<keyword evidence="3 6" id="KW-1133">Transmembrane helix</keyword>
<dbReference type="AlphaFoldDB" id="A0AAD1VMF9"/>
<name>A0AAD1VMF9_PELCU</name>
<keyword evidence="5" id="KW-0325">Glycoprotein</keyword>
<evidence type="ECO:0000313" key="7">
    <source>
        <dbReference type="EMBL" id="CAH2220737.1"/>
    </source>
</evidence>
<proteinExistence type="predicted"/>
<evidence type="ECO:0000256" key="4">
    <source>
        <dbReference type="ARBA" id="ARBA00023136"/>
    </source>
</evidence>
<dbReference type="InterPro" id="IPR018499">
    <property type="entry name" value="Tetraspanin/Peripherin"/>
</dbReference>
<accession>A0AAD1VMF9</accession>
<keyword evidence="4 6" id="KW-0472">Membrane</keyword>
<evidence type="ECO:0000256" key="3">
    <source>
        <dbReference type="ARBA" id="ARBA00022989"/>
    </source>
</evidence>
<dbReference type="EMBL" id="OW240912">
    <property type="protein sequence ID" value="CAH2220737.1"/>
    <property type="molecule type" value="Genomic_DNA"/>
</dbReference>
<dbReference type="Proteomes" id="UP001295444">
    <property type="component" value="Chromosome 01"/>
</dbReference>
<dbReference type="GO" id="GO:0016020">
    <property type="term" value="C:membrane"/>
    <property type="evidence" value="ECO:0007669"/>
    <property type="project" value="UniProtKB-SubCell"/>
</dbReference>
<dbReference type="Pfam" id="PF00335">
    <property type="entry name" value="Tetraspanin"/>
    <property type="match status" value="1"/>
</dbReference>
<evidence type="ECO:0000256" key="2">
    <source>
        <dbReference type="ARBA" id="ARBA00022692"/>
    </source>
</evidence>
<gene>
    <name evidence="7" type="ORF">PECUL_23A015574</name>
</gene>
<sequence length="95" mass="10399">MNTTDLPPGEVVKPASPPELNCCGNADPARSKQVAALCPDEQKEHKDCLEEIEKLFQHKFHIIGILAVSTAGITIFGMIFSMVLCCAIRNSRDML</sequence>
<reference evidence="7" key="1">
    <citation type="submission" date="2022-03" db="EMBL/GenBank/DDBJ databases">
        <authorList>
            <person name="Alioto T."/>
            <person name="Alioto T."/>
            <person name="Gomez Garrido J."/>
        </authorList>
    </citation>
    <scope>NUCLEOTIDE SEQUENCE</scope>
</reference>
<comment type="subcellular location">
    <subcellularLocation>
        <location evidence="1">Membrane</location>
        <topology evidence="1">Multi-pass membrane protein</topology>
    </subcellularLocation>
</comment>
<keyword evidence="2 6" id="KW-0812">Transmembrane</keyword>
<protein>
    <submittedName>
        <fullName evidence="7">Tetraspanin-2</fullName>
    </submittedName>
</protein>
<organism evidence="7 8">
    <name type="scientific">Pelobates cultripes</name>
    <name type="common">Western spadefoot toad</name>
    <dbReference type="NCBI Taxonomy" id="61616"/>
    <lineage>
        <taxon>Eukaryota</taxon>
        <taxon>Metazoa</taxon>
        <taxon>Chordata</taxon>
        <taxon>Craniata</taxon>
        <taxon>Vertebrata</taxon>
        <taxon>Euteleostomi</taxon>
        <taxon>Amphibia</taxon>
        <taxon>Batrachia</taxon>
        <taxon>Anura</taxon>
        <taxon>Pelobatoidea</taxon>
        <taxon>Pelobatidae</taxon>
        <taxon>Pelobates</taxon>
    </lineage>
</organism>